<comment type="caution">
    <text evidence="1">The sequence shown here is derived from an EMBL/GenBank/DDBJ whole genome shotgun (WGS) entry which is preliminary data.</text>
</comment>
<name>A0A699YRM0_HAELA</name>
<organism evidence="1 2">
    <name type="scientific">Haematococcus lacustris</name>
    <name type="common">Green alga</name>
    <name type="synonym">Haematococcus pluvialis</name>
    <dbReference type="NCBI Taxonomy" id="44745"/>
    <lineage>
        <taxon>Eukaryota</taxon>
        <taxon>Viridiplantae</taxon>
        <taxon>Chlorophyta</taxon>
        <taxon>core chlorophytes</taxon>
        <taxon>Chlorophyceae</taxon>
        <taxon>CS clade</taxon>
        <taxon>Chlamydomonadales</taxon>
        <taxon>Haematococcaceae</taxon>
        <taxon>Haematococcus</taxon>
    </lineage>
</organism>
<evidence type="ECO:0000313" key="2">
    <source>
        <dbReference type="Proteomes" id="UP000485058"/>
    </source>
</evidence>
<keyword evidence="2" id="KW-1185">Reference proteome</keyword>
<reference evidence="1 2" key="1">
    <citation type="submission" date="2020-02" db="EMBL/GenBank/DDBJ databases">
        <title>Draft genome sequence of Haematococcus lacustris strain NIES-144.</title>
        <authorList>
            <person name="Morimoto D."/>
            <person name="Nakagawa S."/>
            <person name="Yoshida T."/>
            <person name="Sawayama S."/>
        </authorList>
    </citation>
    <scope>NUCLEOTIDE SEQUENCE [LARGE SCALE GENOMIC DNA]</scope>
    <source>
        <strain evidence="1 2">NIES-144</strain>
    </source>
</reference>
<proteinExistence type="predicted"/>
<gene>
    <name evidence="1" type="ORF">HaLaN_04574</name>
</gene>
<accession>A0A699YRM0</accession>
<dbReference type="AlphaFoldDB" id="A0A699YRM0"/>
<dbReference type="Proteomes" id="UP000485058">
    <property type="component" value="Unassembled WGS sequence"/>
</dbReference>
<protein>
    <submittedName>
        <fullName evidence="1">Uncharacterized protein</fullName>
    </submittedName>
</protein>
<sequence length="152" mass="16653">MSGIGGQRCHIHRIKLPKAVKGCRGPLRRGDRLALKVTTLLPEFQTAVRHKCVLTLGHQRRAAPLRKHACVGHSSGCPLAKRVSNAVLRKEDVHCLVVQSDQQVMAFHVTTFHVNLFRGQAVRVGWSKGNQLIGAGVEGQDPYQVTKAAAVR</sequence>
<dbReference type="EMBL" id="BLLF01000234">
    <property type="protein sequence ID" value="GFH09434.1"/>
    <property type="molecule type" value="Genomic_DNA"/>
</dbReference>
<evidence type="ECO:0000313" key="1">
    <source>
        <dbReference type="EMBL" id="GFH09434.1"/>
    </source>
</evidence>